<proteinExistence type="predicted"/>
<organism evidence="1 2">
    <name type="scientific">Phaseolus angularis</name>
    <name type="common">Azuki bean</name>
    <name type="synonym">Vigna angularis</name>
    <dbReference type="NCBI Taxonomy" id="3914"/>
    <lineage>
        <taxon>Eukaryota</taxon>
        <taxon>Viridiplantae</taxon>
        <taxon>Streptophyta</taxon>
        <taxon>Embryophyta</taxon>
        <taxon>Tracheophyta</taxon>
        <taxon>Spermatophyta</taxon>
        <taxon>Magnoliopsida</taxon>
        <taxon>eudicotyledons</taxon>
        <taxon>Gunneridae</taxon>
        <taxon>Pentapetalae</taxon>
        <taxon>rosids</taxon>
        <taxon>fabids</taxon>
        <taxon>Fabales</taxon>
        <taxon>Fabaceae</taxon>
        <taxon>Papilionoideae</taxon>
        <taxon>50 kb inversion clade</taxon>
        <taxon>NPAAA clade</taxon>
        <taxon>indigoferoid/millettioid clade</taxon>
        <taxon>Phaseoleae</taxon>
        <taxon>Vigna</taxon>
    </lineage>
</organism>
<evidence type="ECO:0000313" key="2">
    <source>
        <dbReference type="Proteomes" id="UP000053144"/>
    </source>
</evidence>
<evidence type="ECO:0000313" key="1">
    <source>
        <dbReference type="EMBL" id="KOM55099.1"/>
    </source>
</evidence>
<dbReference type="Gramene" id="KOM55099">
    <property type="protein sequence ID" value="KOM55099"/>
    <property type="gene ID" value="LR48_Vigan10g099100"/>
</dbReference>
<gene>
    <name evidence="1" type="ORF">LR48_Vigan10g099100</name>
</gene>
<name>A0A0L9VK60_PHAAN</name>
<dbReference type="Proteomes" id="UP000053144">
    <property type="component" value="Chromosome 10"/>
</dbReference>
<protein>
    <submittedName>
        <fullName evidence="1">Uncharacterized protein</fullName>
    </submittedName>
</protein>
<accession>A0A0L9VK60</accession>
<dbReference type="EMBL" id="CM003380">
    <property type="protein sequence ID" value="KOM55099.1"/>
    <property type="molecule type" value="Genomic_DNA"/>
</dbReference>
<sequence>MGADGVEEFPLEQELEVADVAEVVENCIFKDIVGCDYTILVLLCAQQHGHIAKLEVAQANFEATQRQLMEIIGITRDIIGSPISSGDHWIKLSLEYFRQHHPAKFTEKCLPDEVEKDSSIREECDGIGISQGTTTTDT</sequence>
<dbReference type="AlphaFoldDB" id="A0A0L9VK60"/>
<reference evidence="2" key="1">
    <citation type="journal article" date="2015" name="Proc. Natl. Acad. Sci. U.S.A.">
        <title>Genome sequencing of adzuki bean (Vigna angularis) provides insight into high starch and low fat accumulation and domestication.</title>
        <authorList>
            <person name="Yang K."/>
            <person name="Tian Z."/>
            <person name="Chen C."/>
            <person name="Luo L."/>
            <person name="Zhao B."/>
            <person name="Wang Z."/>
            <person name="Yu L."/>
            <person name="Li Y."/>
            <person name="Sun Y."/>
            <person name="Li W."/>
            <person name="Chen Y."/>
            <person name="Li Y."/>
            <person name="Zhang Y."/>
            <person name="Ai D."/>
            <person name="Zhao J."/>
            <person name="Shang C."/>
            <person name="Ma Y."/>
            <person name="Wu B."/>
            <person name="Wang M."/>
            <person name="Gao L."/>
            <person name="Sun D."/>
            <person name="Zhang P."/>
            <person name="Guo F."/>
            <person name="Wang W."/>
            <person name="Li Y."/>
            <person name="Wang J."/>
            <person name="Varshney R.K."/>
            <person name="Wang J."/>
            <person name="Ling H.Q."/>
            <person name="Wan P."/>
        </authorList>
    </citation>
    <scope>NUCLEOTIDE SEQUENCE</scope>
    <source>
        <strain evidence="2">cv. Jingnong 6</strain>
    </source>
</reference>